<reference evidence="12" key="1">
    <citation type="submission" date="2019-05" db="EMBL/GenBank/DDBJ databases">
        <title>Annotation for the trematode Fasciolopsis buski.</title>
        <authorList>
            <person name="Choi Y.-J."/>
        </authorList>
    </citation>
    <scope>NUCLEOTIDE SEQUENCE</scope>
    <source>
        <strain evidence="12">HT</strain>
        <tissue evidence="12">Whole worm</tissue>
    </source>
</reference>
<dbReference type="UniPathway" id="UPA00196"/>
<keyword evidence="5 11" id="KW-0812">Transmembrane</keyword>
<evidence type="ECO:0000256" key="2">
    <source>
        <dbReference type="ARBA" id="ARBA00004687"/>
    </source>
</evidence>
<dbReference type="InterPro" id="IPR019540">
    <property type="entry name" value="PtdIno-glycan_biosynth_class_S"/>
</dbReference>
<dbReference type="OrthoDB" id="28748at2759"/>
<evidence type="ECO:0000256" key="3">
    <source>
        <dbReference type="ARBA" id="ARBA00005316"/>
    </source>
</evidence>
<dbReference type="AlphaFoldDB" id="A0A8E0S203"/>
<comment type="subcellular location">
    <subcellularLocation>
        <location evidence="1">Endoplasmic reticulum membrane</location>
        <topology evidence="1">Multi-pass membrane protein</topology>
    </subcellularLocation>
</comment>
<evidence type="ECO:0000256" key="6">
    <source>
        <dbReference type="ARBA" id="ARBA00022824"/>
    </source>
</evidence>
<protein>
    <submittedName>
        <fullName evidence="12">Phosphatidylinositol glycan class S</fullName>
    </submittedName>
</protein>
<feature type="region of interest" description="Disordered" evidence="10">
    <location>
        <begin position="1"/>
        <end position="27"/>
    </location>
</feature>
<keyword evidence="4" id="KW-0337">GPI-anchor biosynthesis</keyword>
<keyword evidence="7 11" id="KW-1133">Transmembrane helix</keyword>
<keyword evidence="8 11" id="KW-0472">Membrane</keyword>
<comment type="pathway">
    <text evidence="2">Glycolipid biosynthesis; glycosylphosphatidylinositol-anchor biosynthesis.</text>
</comment>
<evidence type="ECO:0000256" key="1">
    <source>
        <dbReference type="ARBA" id="ARBA00004477"/>
    </source>
</evidence>
<evidence type="ECO:0000256" key="10">
    <source>
        <dbReference type="SAM" id="MobiDB-lite"/>
    </source>
</evidence>
<dbReference type="PANTHER" id="PTHR21072">
    <property type="entry name" value="GPI TRANSAMIDASE COMPONENT PIG-S"/>
    <property type="match status" value="1"/>
</dbReference>
<dbReference type="GO" id="GO:0016255">
    <property type="term" value="P:attachment of GPI anchor to protein"/>
    <property type="evidence" value="ECO:0007669"/>
    <property type="project" value="InterPro"/>
</dbReference>
<keyword evidence="9" id="KW-0325">Glycoprotein</keyword>
<dbReference type="Pfam" id="PF10510">
    <property type="entry name" value="PIG-S"/>
    <property type="match status" value="1"/>
</dbReference>
<evidence type="ECO:0000256" key="5">
    <source>
        <dbReference type="ARBA" id="ARBA00022692"/>
    </source>
</evidence>
<evidence type="ECO:0000256" key="8">
    <source>
        <dbReference type="ARBA" id="ARBA00023136"/>
    </source>
</evidence>
<comment type="similarity">
    <text evidence="3">Belongs to the PIGS family.</text>
</comment>
<evidence type="ECO:0000313" key="13">
    <source>
        <dbReference type="Proteomes" id="UP000728185"/>
    </source>
</evidence>
<dbReference type="EMBL" id="LUCM01004192">
    <property type="protein sequence ID" value="KAA0194690.1"/>
    <property type="molecule type" value="Genomic_DNA"/>
</dbReference>
<dbReference type="PANTHER" id="PTHR21072:SF13">
    <property type="entry name" value="GPI TRANSAMIDASE COMPONENT PIG-S"/>
    <property type="match status" value="1"/>
</dbReference>
<comment type="caution">
    <text evidence="12">The sequence shown here is derived from an EMBL/GenBank/DDBJ whole genome shotgun (WGS) entry which is preliminary data.</text>
</comment>
<evidence type="ECO:0000256" key="9">
    <source>
        <dbReference type="ARBA" id="ARBA00023180"/>
    </source>
</evidence>
<feature type="transmembrane region" description="Helical" evidence="11">
    <location>
        <begin position="45"/>
        <end position="65"/>
    </location>
</feature>
<keyword evidence="6" id="KW-0256">Endoplasmic reticulum</keyword>
<organism evidence="12 13">
    <name type="scientific">Fasciolopsis buskii</name>
    <dbReference type="NCBI Taxonomy" id="27845"/>
    <lineage>
        <taxon>Eukaryota</taxon>
        <taxon>Metazoa</taxon>
        <taxon>Spiralia</taxon>
        <taxon>Lophotrochozoa</taxon>
        <taxon>Platyhelminthes</taxon>
        <taxon>Trematoda</taxon>
        <taxon>Digenea</taxon>
        <taxon>Plagiorchiida</taxon>
        <taxon>Echinostomata</taxon>
        <taxon>Echinostomatoidea</taxon>
        <taxon>Fasciolidae</taxon>
        <taxon>Fasciolopsis</taxon>
    </lineage>
</organism>
<dbReference type="Proteomes" id="UP000728185">
    <property type="component" value="Unassembled WGS sequence"/>
</dbReference>
<name>A0A8E0S203_9TREM</name>
<evidence type="ECO:0000256" key="4">
    <source>
        <dbReference type="ARBA" id="ARBA00022502"/>
    </source>
</evidence>
<evidence type="ECO:0000256" key="11">
    <source>
        <dbReference type="SAM" id="Phobius"/>
    </source>
</evidence>
<evidence type="ECO:0000313" key="12">
    <source>
        <dbReference type="EMBL" id="KAA0194690.1"/>
    </source>
</evidence>
<evidence type="ECO:0000256" key="7">
    <source>
        <dbReference type="ARBA" id="ARBA00022989"/>
    </source>
</evidence>
<dbReference type="GO" id="GO:0042765">
    <property type="term" value="C:GPI-anchor transamidase complex"/>
    <property type="evidence" value="ECO:0007669"/>
    <property type="project" value="InterPro"/>
</dbReference>
<dbReference type="GO" id="GO:0006506">
    <property type="term" value="P:GPI anchor biosynthetic process"/>
    <property type="evidence" value="ECO:0007669"/>
    <property type="project" value="UniProtKB-UniPathway"/>
</dbReference>
<keyword evidence="13" id="KW-1185">Reference proteome</keyword>
<gene>
    <name evidence="12" type="ORF">FBUS_10287</name>
</gene>
<accession>A0A8E0S203</accession>
<sequence length="663" mass="73500">MSQSESKLNADMKLSSPQDKANGTADVDREDLARFQTTPEGDSRVVMASVFFLVVVIFVGVPVWLKTTATYQAPLPFWDIKALCSRPIRVTIPVKLISFADVLTELDLDSIKSDLTTSDDSSLRCGTPATSMYAKKLNISCSIHTRSISLDDRAVVKKILTQSSSIDDLLIRLNSLFQSYLVNETTPRNCTGSDCHSTASPKYTFAILPDTVHPLLLAQNSESNSAVPSDPSLPGAIMHSESGTENVIFIVLPTTEPSSHRRKLTLYLAKLLNTVLLHVDELQHLVQSRATPWGAESLVDRDTEIGIAQTLTKQLLPSNAYDITVTMVTNADEARENSTISSSITWHEHMLRDPTNWLKEHVQSAFDSWLPHVRVQFFSQRLHAVDIEQLVPSRISTDRRYRYYTADDLSILVNHLESYLGAPQAASAAARDLAGTKPGLHLILSLAMPVFTDNTSTPICPQPLRFHLTSTWSPFTVTNVAMVPQWGGLFTVDAPSPCRSEQSSTSHSQSVMLARQLVAVIQTLLGLHSSQRPQLPNLIELGSIPPKSIPPAQSIRCFQLNDWFLRRTVESLLSIKLTMTSLVDLLSRFPNMVINDHVAYEVTRSTRVWTRSMEKLANLHVNVDGTATDLGTVFDDAQDALESVNSAFFDHSLLGRLYFQVMC</sequence>
<proteinExistence type="inferred from homology"/>